<dbReference type="GO" id="GO:0016757">
    <property type="term" value="F:glycosyltransferase activity"/>
    <property type="evidence" value="ECO:0007669"/>
    <property type="project" value="UniProtKB-KW"/>
</dbReference>
<dbReference type="InterPro" id="IPR001296">
    <property type="entry name" value="Glyco_trans_1"/>
</dbReference>
<protein>
    <recommendedName>
        <fullName evidence="1">D-inositol 3-phosphate glycosyltransferase</fullName>
    </recommendedName>
</protein>
<evidence type="ECO:0000313" key="7">
    <source>
        <dbReference type="EMBL" id="SFR59459.1"/>
    </source>
</evidence>
<dbReference type="Pfam" id="PF00534">
    <property type="entry name" value="Glycos_transf_1"/>
    <property type="match status" value="1"/>
</dbReference>
<dbReference type="Proteomes" id="UP000198877">
    <property type="component" value="Unassembled WGS sequence"/>
</dbReference>
<name>A0A1I6HYH7_9MICO</name>
<accession>A0A1I6HYH7</accession>
<organism evidence="7 8">
    <name type="scientific">Microbacterium azadirachtae</name>
    <dbReference type="NCBI Taxonomy" id="582680"/>
    <lineage>
        <taxon>Bacteria</taxon>
        <taxon>Bacillati</taxon>
        <taxon>Actinomycetota</taxon>
        <taxon>Actinomycetes</taxon>
        <taxon>Micrococcales</taxon>
        <taxon>Microbacteriaceae</taxon>
        <taxon>Microbacterium</taxon>
    </lineage>
</organism>
<evidence type="ECO:0000256" key="2">
    <source>
        <dbReference type="ARBA" id="ARBA00022676"/>
    </source>
</evidence>
<reference evidence="8" key="1">
    <citation type="submission" date="2016-10" db="EMBL/GenBank/DDBJ databases">
        <authorList>
            <person name="Varghese N."/>
            <person name="Submissions S."/>
        </authorList>
    </citation>
    <scope>NUCLEOTIDE SEQUENCE [LARGE SCALE GENOMIC DNA]</scope>
    <source>
        <strain evidence="8">CL127</strain>
    </source>
</reference>
<evidence type="ECO:0000259" key="6">
    <source>
        <dbReference type="Pfam" id="PF13439"/>
    </source>
</evidence>
<dbReference type="Pfam" id="PF13439">
    <property type="entry name" value="Glyco_transf_4"/>
    <property type="match status" value="1"/>
</dbReference>
<keyword evidence="3 7" id="KW-0808">Transferase</keyword>
<dbReference type="InterPro" id="IPR050194">
    <property type="entry name" value="Glycosyltransferase_grp1"/>
</dbReference>
<dbReference type="SUPFAM" id="SSF53756">
    <property type="entry name" value="UDP-Glycosyltransferase/glycogen phosphorylase"/>
    <property type="match status" value="1"/>
</dbReference>
<proteinExistence type="predicted"/>
<feature type="compositionally biased region" description="Basic and acidic residues" evidence="4">
    <location>
        <begin position="1"/>
        <end position="11"/>
    </location>
</feature>
<dbReference type="GO" id="GO:1901137">
    <property type="term" value="P:carbohydrate derivative biosynthetic process"/>
    <property type="evidence" value="ECO:0007669"/>
    <property type="project" value="UniProtKB-ARBA"/>
</dbReference>
<sequence length="419" mass="46096">MTSSGDHRPSDSSDTGAPEPVSAPAEPADAPRPLRILIGADTFWPDVNGAARFTERLAAGLVQRGHDVHVVAPNQAYRTAKPRTEVIEGEAMTLHRLPSVRWAPHDWLRFVWPWRSKHYARKVLDEVQPDVVHIQSHIVIGRGLSRIAHQRGIPVIATNHVMAENILDHTTMPKFIDDIVLKLAWADAARTFALTRAVTTPTRRAADFLERTIDVDGVIPVSCGIDRTQYTPVIGPREKNRIVFVGRLTAEKQVEVILKAMTKLDPALDVTFDIVGGGDQRKQLEALAQQLGLGDRVTFHGRTTDAELRALLSRASLFVIASIAELQSIATMEAMASALPIVAADAVALPHLVHDGENGYLFEPGNVNELAARLTDVLTADPAEYERMQRASLDGVAVHDINRTLDTFEALYRDEPLPE</sequence>
<dbReference type="InterPro" id="IPR028098">
    <property type="entry name" value="Glyco_trans_4-like_N"/>
</dbReference>
<feature type="region of interest" description="Disordered" evidence="4">
    <location>
        <begin position="1"/>
        <end position="30"/>
    </location>
</feature>
<evidence type="ECO:0000256" key="4">
    <source>
        <dbReference type="SAM" id="MobiDB-lite"/>
    </source>
</evidence>
<keyword evidence="2" id="KW-0328">Glycosyltransferase</keyword>
<evidence type="ECO:0000259" key="5">
    <source>
        <dbReference type="Pfam" id="PF00534"/>
    </source>
</evidence>
<dbReference type="Gene3D" id="3.40.50.2000">
    <property type="entry name" value="Glycogen Phosphorylase B"/>
    <property type="match status" value="2"/>
</dbReference>
<dbReference type="PANTHER" id="PTHR45947:SF3">
    <property type="entry name" value="SULFOQUINOVOSYL TRANSFERASE SQD2"/>
    <property type="match status" value="1"/>
</dbReference>
<feature type="domain" description="Glycosyltransferase subfamily 4-like N-terminal" evidence="6">
    <location>
        <begin position="47"/>
        <end position="227"/>
    </location>
</feature>
<dbReference type="AlphaFoldDB" id="A0A1I6HYH7"/>
<gene>
    <name evidence="7" type="ORF">SAMN04488591_2266</name>
</gene>
<evidence type="ECO:0000256" key="1">
    <source>
        <dbReference type="ARBA" id="ARBA00021292"/>
    </source>
</evidence>
<feature type="compositionally biased region" description="Low complexity" evidence="4">
    <location>
        <begin position="17"/>
        <end position="28"/>
    </location>
</feature>
<dbReference type="EMBL" id="FOYR01000002">
    <property type="protein sequence ID" value="SFR59459.1"/>
    <property type="molecule type" value="Genomic_DNA"/>
</dbReference>
<evidence type="ECO:0000256" key="3">
    <source>
        <dbReference type="ARBA" id="ARBA00022679"/>
    </source>
</evidence>
<dbReference type="PANTHER" id="PTHR45947">
    <property type="entry name" value="SULFOQUINOVOSYL TRANSFERASE SQD2"/>
    <property type="match status" value="1"/>
</dbReference>
<feature type="domain" description="Glycosyl transferase family 1" evidence="5">
    <location>
        <begin position="237"/>
        <end position="390"/>
    </location>
</feature>
<evidence type="ECO:0000313" key="8">
    <source>
        <dbReference type="Proteomes" id="UP000198877"/>
    </source>
</evidence>